<comment type="caution">
    <text evidence="2">The sequence shown here is derived from an EMBL/GenBank/DDBJ whole genome shotgun (WGS) entry which is preliminary data.</text>
</comment>
<name>A0A9P5JTK2_9AGAM</name>
<dbReference type="OrthoDB" id="3265591at2759"/>
<evidence type="ECO:0000313" key="2">
    <source>
        <dbReference type="EMBL" id="KAF8463179.1"/>
    </source>
</evidence>
<proteinExistence type="predicted"/>
<keyword evidence="3" id="KW-1185">Reference proteome</keyword>
<protein>
    <submittedName>
        <fullName evidence="2">Uncharacterized protein</fullName>
    </submittedName>
</protein>
<keyword evidence="1" id="KW-1133">Transmembrane helix</keyword>
<sequence>MPDEFTLKLSFLAGVLFVLYLFVGLYFRCDPMLDAITTVGFSDPIFSYFSALRFIFDGARMLKDGYEKVI</sequence>
<keyword evidence="1" id="KW-0472">Membrane</keyword>
<dbReference type="EMBL" id="WHVB01000078">
    <property type="protein sequence ID" value="KAF8463179.1"/>
    <property type="molecule type" value="Genomic_DNA"/>
</dbReference>
<accession>A0A9P5JTK2</accession>
<organism evidence="2 3">
    <name type="scientific">Russula ochroleuca</name>
    <dbReference type="NCBI Taxonomy" id="152965"/>
    <lineage>
        <taxon>Eukaryota</taxon>
        <taxon>Fungi</taxon>
        <taxon>Dikarya</taxon>
        <taxon>Basidiomycota</taxon>
        <taxon>Agaricomycotina</taxon>
        <taxon>Agaricomycetes</taxon>
        <taxon>Russulales</taxon>
        <taxon>Russulaceae</taxon>
        <taxon>Russula</taxon>
    </lineage>
</organism>
<dbReference type="Proteomes" id="UP000759537">
    <property type="component" value="Unassembled WGS sequence"/>
</dbReference>
<dbReference type="AlphaFoldDB" id="A0A9P5JTK2"/>
<evidence type="ECO:0000313" key="3">
    <source>
        <dbReference type="Proteomes" id="UP000759537"/>
    </source>
</evidence>
<keyword evidence="1" id="KW-0812">Transmembrane</keyword>
<gene>
    <name evidence="2" type="ORF">DFH94DRAFT_787224</name>
</gene>
<evidence type="ECO:0000256" key="1">
    <source>
        <dbReference type="SAM" id="Phobius"/>
    </source>
</evidence>
<reference evidence="2" key="1">
    <citation type="submission" date="2019-10" db="EMBL/GenBank/DDBJ databases">
        <authorList>
            <consortium name="DOE Joint Genome Institute"/>
            <person name="Kuo A."/>
            <person name="Miyauchi S."/>
            <person name="Kiss E."/>
            <person name="Drula E."/>
            <person name="Kohler A."/>
            <person name="Sanchez-Garcia M."/>
            <person name="Andreopoulos B."/>
            <person name="Barry K.W."/>
            <person name="Bonito G."/>
            <person name="Buee M."/>
            <person name="Carver A."/>
            <person name="Chen C."/>
            <person name="Cichocki N."/>
            <person name="Clum A."/>
            <person name="Culley D."/>
            <person name="Crous P.W."/>
            <person name="Fauchery L."/>
            <person name="Girlanda M."/>
            <person name="Hayes R."/>
            <person name="Keri Z."/>
            <person name="LaButti K."/>
            <person name="Lipzen A."/>
            <person name="Lombard V."/>
            <person name="Magnuson J."/>
            <person name="Maillard F."/>
            <person name="Morin E."/>
            <person name="Murat C."/>
            <person name="Nolan M."/>
            <person name="Ohm R."/>
            <person name="Pangilinan J."/>
            <person name="Pereira M."/>
            <person name="Perotto S."/>
            <person name="Peter M."/>
            <person name="Riley R."/>
            <person name="Sitrit Y."/>
            <person name="Stielow B."/>
            <person name="Szollosi G."/>
            <person name="Zifcakova L."/>
            <person name="Stursova M."/>
            <person name="Spatafora J.W."/>
            <person name="Tedersoo L."/>
            <person name="Vaario L.-M."/>
            <person name="Yamada A."/>
            <person name="Yan M."/>
            <person name="Wang P."/>
            <person name="Xu J."/>
            <person name="Bruns T."/>
            <person name="Baldrian P."/>
            <person name="Vilgalys R."/>
            <person name="Henrissat B."/>
            <person name="Grigoriev I.V."/>
            <person name="Hibbett D."/>
            <person name="Nagy L.G."/>
            <person name="Martin F.M."/>
        </authorList>
    </citation>
    <scope>NUCLEOTIDE SEQUENCE</scope>
    <source>
        <strain evidence="2">Prilba</strain>
    </source>
</reference>
<feature type="transmembrane region" description="Helical" evidence="1">
    <location>
        <begin position="6"/>
        <end position="27"/>
    </location>
</feature>
<reference evidence="2" key="2">
    <citation type="journal article" date="2020" name="Nat. Commun.">
        <title>Large-scale genome sequencing of mycorrhizal fungi provides insights into the early evolution of symbiotic traits.</title>
        <authorList>
            <person name="Miyauchi S."/>
            <person name="Kiss E."/>
            <person name="Kuo A."/>
            <person name="Drula E."/>
            <person name="Kohler A."/>
            <person name="Sanchez-Garcia M."/>
            <person name="Morin E."/>
            <person name="Andreopoulos B."/>
            <person name="Barry K.W."/>
            <person name="Bonito G."/>
            <person name="Buee M."/>
            <person name="Carver A."/>
            <person name="Chen C."/>
            <person name="Cichocki N."/>
            <person name="Clum A."/>
            <person name="Culley D."/>
            <person name="Crous P.W."/>
            <person name="Fauchery L."/>
            <person name="Girlanda M."/>
            <person name="Hayes R.D."/>
            <person name="Keri Z."/>
            <person name="LaButti K."/>
            <person name="Lipzen A."/>
            <person name="Lombard V."/>
            <person name="Magnuson J."/>
            <person name="Maillard F."/>
            <person name="Murat C."/>
            <person name="Nolan M."/>
            <person name="Ohm R.A."/>
            <person name="Pangilinan J."/>
            <person name="Pereira M.F."/>
            <person name="Perotto S."/>
            <person name="Peter M."/>
            <person name="Pfister S."/>
            <person name="Riley R."/>
            <person name="Sitrit Y."/>
            <person name="Stielow J.B."/>
            <person name="Szollosi G."/>
            <person name="Zifcakova L."/>
            <person name="Stursova M."/>
            <person name="Spatafora J.W."/>
            <person name="Tedersoo L."/>
            <person name="Vaario L.M."/>
            <person name="Yamada A."/>
            <person name="Yan M."/>
            <person name="Wang P."/>
            <person name="Xu J."/>
            <person name="Bruns T."/>
            <person name="Baldrian P."/>
            <person name="Vilgalys R."/>
            <person name="Dunand C."/>
            <person name="Henrissat B."/>
            <person name="Grigoriev I.V."/>
            <person name="Hibbett D."/>
            <person name="Nagy L.G."/>
            <person name="Martin F.M."/>
        </authorList>
    </citation>
    <scope>NUCLEOTIDE SEQUENCE</scope>
    <source>
        <strain evidence="2">Prilba</strain>
    </source>
</reference>